<evidence type="ECO:0000256" key="17">
    <source>
        <dbReference type="RuleBase" id="RU004278"/>
    </source>
</evidence>
<comment type="caution">
    <text evidence="18">The sequence shown here is derived from an EMBL/GenBank/DDBJ whole genome shotgun (WGS) entry which is preliminary data.</text>
</comment>
<dbReference type="HAMAP" id="MF_00404">
    <property type="entry name" value="OadG"/>
    <property type="match status" value="1"/>
</dbReference>
<evidence type="ECO:0000313" key="19">
    <source>
        <dbReference type="Proteomes" id="UP001652504"/>
    </source>
</evidence>
<evidence type="ECO:0000256" key="7">
    <source>
        <dbReference type="ARBA" id="ARBA00022475"/>
    </source>
</evidence>
<comment type="subunit">
    <text evidence="5 16">Heterotrimer of an alpha, a beta and a gamma subunit.</text>
</comment>
<proteinExistence type="inferred from homology"/>
<protein>
    <recommendedName>
        <fullName evidence="16">Probable oxaloacetate decarboxylase gamma chain</fullName>
        <ecNumber evidence="16">7.2.4.2</ecNumber>
    </recommendedName>
</protein>
<evidence type="ECO:0000256" key="13">
    <source>
        <dbReference type="ARBA" id="ARBA00023136"/>
    </source>
</evidence>
<keyword evidence="13 16" id="KW-0472">Membrane</keyword>
<keyword evidence="19" id="KW-1185">Reference proteome</keyword>
<evidence type="ECO:0000256" key="15">
    <source>
        <dbReference type="ARBA" id="ARBA00048176"/>
    </source>
</evidence>
<keyword evidence="12 16" id="KW-0406">Ion transport</keyword>
<evidence type="ECO:0000256" key="10">
    <source>
        <dbReference type="ARBA" id="ARBA00022989"/>
    </source>
</evidence>
<keyword evidence="7 16" id="KW-1003">Cell membrane</keyword>
<dbReference type="Proteomes" id="UP001652504">
    <property type="component" value="Unassembled WGS sequence"/>
</dbReference>
<evidence type="ECO:0000256" key="16">
    <source>
        <dbReference type="HAMAP-Rule" id="MF_00404"/>
    </source>
</evidence>
<evidence type="ECO:0000256" key="5">
    <source>
        <dbReference type="ARBA" id="ARBA00011869"/>
    </source>
</evidence>
<dbReference type="RefSeq" id="WP_263710367.1">
    <property type="nucleotide sequence ID" value="NZ_JAOWKX010000001.1"/>
</dbReference>
<sequence>MDSSVHQLLVEAGTLLLVGMSFVFVFLTILIAAVHGITLFCKRFPEPATPHPSSAVPVVSQQNDAGQPSPQVVAAITAAIHQYRQTK</sequence>
<organism evidence="18 19">
    <name type="scientific">Fluctibacter corallii</name>
    <dbReference type="NCBI Taxonomy" id="2984329"/>
    <lineage>
        <taxon>Bacteria</taxon>
        <taxon>Pseudomonadati</taxon>
        <taxon>Pseudomonadota</taxon>
        <taxon>Gammaproteobacteria</taxon>
        <taxon>Alteromonadales</taxon>
        <taxon>Alteromonadaceae</taxon>
        <taxon>Fluctibacter</taxon>
    </lineage>
</organism>
<evidence type="ECO:0000256" key="8">
    <source>
        <dbReference type="ARBA" id="ARBA00022692"/>
    </source>
</evidence>
<keyword evidence="6 16" id="KW-0813">Transport</keyword>
<evidence type="ECO:0000256" key="1">
    <source>
        <dbReference type="ARBA" id="ARBA00001959"/>
    </source>
</evidence>
<gene>
    <name evidence="16" type="primary">oadG</name>
    <name evidence="18" type="ORF">OE749_00445</name>
</gene>
<evidence type="ECO:0000256" key="6">
    <source>
        <dbReference type="ARBA" id="ARBA00022448"/>
    </source>
</evidence>
<evidence type="ECO:0000256" key="2">
    <source>
        <dbReference type="ARBA" id="ARBA00003002"/>
    </source>
</evidence>
<dbReference type="EC" id="7.2.4.2" evidence="16"/>
<comment type="function">
    <text evidence="2 16 17">Catalyzes the decarboxylation of oxaloacetate coupled to Na(+) translocation.</text>
</comment>
<dbReference type="InterPro" id="IPR005899">
    <property type="entry name" value="Na_pump_deCOase"/>
</dbReference>
<dbReference type="EMBL" id="JAOWKX010000001">
    <property type="protein sequence ID" value="MCV2883163.1"/>
    <property type="molecule type" value="Genomic_DNA"/>
</dbReference>
<evidence type="ECO:0000256" key="14">
    <source>
        <dbReference type="ARBA" id="ARBA00023201"/>
    </source>
</evidence>
<comment type="subcellular location">
    <subcellularLocation>
        <location evidence="3 16 17">Cell membrane</location>
        <topology evidence="3 16 17">Single-pass membrane protein</topology>
    </subcellularLocation>
</comment>
<feature type="transmembrane region" description="Helical" evidence="16 17">
    <location>
        <begin position="12"/>
        <end position="34"/>
    </location>
</feature>
<dbReference type="InterPro" id="IPR023424">
    <property type="entry name" value="OadG"/>
</dbReference>
<keyword evidence="9 16" id="KW-1278">Translocase</keyword>
<comment type="catalytic activity">
    <reaction evidence="15 16 17">
        <text>oxaloacetate + 2 Na(+)(in) + H(+) = pyruvate + 2 Na(+)(out) + CO2</text>
        <dbReference type="Rhea" id="RHEA:57724"/>
        <dbReference type="ChEBI" id="CHEBI:15361"/>
        <dbReference type="ChEBI" id="CHEBI:15378"/>
        <dbReference type="ChEBI" id="CHEBI:16452"/>
        <dbReference type="ChEBI" id="CHEBI:16526"/>
        <dbReference type="ChEBI" id="CHEBI:29101"/>
        <dbReference type="EC" id="7.2.4.2"/>
    </reaction>
</comment>
<evidence type="ECO:0000256" key="3">
    <source>
        <dbReference type="ARBA" id="ARBA00004162"/>
    </source>
</evidence>
<reference evidence="18 19" key="1">
    <citation type="submission" date="2022-10" db="EMBL/GenBank/DDBJ databases">
        <title>Aestuariibacter sp. AA17 isolated from Montipora capitata coral fragment.</title>
        <authorList>
            <person name="Emsley S.A."/>
            <person name="Pfannmuller K.M."/>
            <person name="Loughran R.M."/>
            <person name="Shlafstein M."/>
            <person name="Papke E."/>
            <person name="Saw J.H."/>
            <person name="Ushijima B."/>
            <person name="Videau P."/>
        </authorList>
    </citation>
    <scope>NUCLEOTIDE SEQUENCE [LARGE SCALE GENOMIC DNA]</scope>
    <source>
        <strain evidence="18 19">AA17</strain>
    </source>
</reference>
<comment type="similarity">
    <text evidence="4 16 17">Belongs to the OadG family.</text>
</comment>
<dbReference type="Pfam" id="PF04277">
    <property type="entry name" value="OAD_gamma"/>
    <property type="match status" value="1"/>
</dbReference>
<keyword evidence="10 16" id="KW-1133">Transmembrane helix</keyword>
<name>A0ABT3A3C4_9ALTE</name>
<comment type="cofactor">
    <cofactor evidence="1 16 17">
        <name>Na(+)</name>
        <dbReference type="ChEBI" id="CHEBI:29101"/>
    </cofactor>
</comment>
<keyword evidence="11 16" id="KW-0915">Sodium</keyword>
<evidence type="ECO:0000256" key="12">
    <source>
        <dbReference type="ARBA" id="ARBA00023065"/>
    </source>
</evidence>
<keyword evidence="8 16" id="KW-0812">Transmembrane</keyword>
<keyword evidence="14 16" id="KW-0739">Sodium transport</keyword>
<dbReference type="NCBIfam" id="TIGR01195">
    <property type="entry name" value="oadG_fam"/>
    <property type="match status" value="1"/>
</dbReference>
<evidence type="ECO:0000313" key="18">
    <source>
        <dbReference type="EMBL" id="MCV2883163.1"/>
    </source>
</evidence>
<accession>A0ABT3A3C4</accession>
<evidence type="ECO:0000256" key="11">
    <source>
        <dbReference type="ARBA" id="ARBA00023053"/>
    </source>
</evidence>
<evidence type="ECO:0000256" key="9">
    <source>
        <dbReference type="ARBA" id="ARBA00022967"/>
    </source>
</evidence>
<evidence type="ECO:0000256" key="4">
    <source>
        <dbReference type="ARBA" id="ARBA00005844"/>
    </source>
</evidence>